<protein>
    <recommendedName>
        <fullName evidence="3">Surface antigen BspA-like</fullName>
    </recommendedName>
</protein>
<dbReference type="SUPFAM" id="SSF52058">
    <property type="entry name" value="L domain-like"/>
    <property type="match status" value="1"/>
</dbReference>
<dbReference type="VEuPathDB" id="TrichDB:TVAG_429260"/>
<evidence type="ECO:0000313" key="2">
    <source>
        <dbReference type="Proteomes" id="UP000001542"/>
    </source>
</evidence>
<dbReference type="Pfam" id="PF13306">
    <property type="entry name" value="LRR_5"/>
    <property type="match status" value="2"/>
</dbReference>
<dbReference type="EMBL" id="DS113670">
    <property type="protein sequence ID" value="EAX98573.1"/>
    <property type="molecule type" value="Genomic_DNA"/>
</dbReference>
<dbReference type="AlphaFoldDB" id="A2F945"/>
<dbReference type="Proteomes" id="UP000001542">
    <property type="component" value="Unassembled WGS sequence"/>
</dbReference>
<evidence type="ECO:0000313" key="1">
    <source>
        <dbReference type="EMBL" id="EAX98573.1"/>
    </source>
</evidence>
<dbReference type="VEuPathDB" id="TrichDB:TVAGG3_0641820"/>
<dbReference type="SMR" id="A2F945"/>
<organism evidence="1 2">
    <name type="scientific">Trichomonas vaginalis (strain ATCC PRA-98 / G3)</name>
    <dbReference type="NCBI Taxonomy" id="412133"/>
    <lineage>
        <taxon>Eukaryota</taxon>
        <taxon>Metamonada</taxon>
        <taxon>Parabasalia</taxon>
        <taxon>Trichomonadida</taxon>
        <taxon>Trichomonadidae</taxon>
        <taxon>Trichomonas</taxon>
    </lineage>
</organism>
<accession>A2F945</accession>
<dbReference type="KEGG" id="tva:4756371"/>
<dbReference type="InParanoid" id="A2F945"/>
<evidence type="ECO:0008006" key="3">
    <source>
        <dbReference type="Google" id="ProtNLM"/>
    </source>
</evidence>
<keyword evidence="2" id="KW-1185">Reference proteome</keyword>
<reference evidence="1" key="2">
    <citation type="journal article" date="2007" name="Science">
        <title>Draft genome sequence of the sexually transmitted pathogen Trichomonas vaginalis.</title>
        <authorList>
            <person name="Carlton J.M."/>
            <person name="Hirt R.P."/>
            <person name="Silva J.C."/>
            <person name="Delcher A.L."/>
            <person name="Schatz M."/>
            <person name="Zhao Q."/>
            <person name="Wortman J.R."/>
            <person name="Bidwell S.L."/>
            <person name="Alsmark U.C.M."/>
            <person name="Besteiro S."/>
            <person name="Sicheritz-Ponten T."/>
            <person name="Noel C.J."/>
            <person name="Dacks J.B."/>
            <person name="Foster P.G."/>
            <person name="Simillion C."/>
            <person name="Van de Peer Y."/>
            <person name="Miranda-Saavedra D."/>
            <person name="Barton G.J."/>
            <person name="Westrop G.D."/>
            <person name="Mueller S."/>
            <person name="Dessi D."/>
            <person name="Fiori P.L."/>
            <person name="Ren Q."/>
            <person name="Paulsen I."/>
            <person name="Zhang H."/>
            <person name="Bastida-Corcuera F.D."/>
            <person name="Simoes-Barbosa A."/>
            <person name="Brown M.T."/>
            <person name="Hayes R.D."/>
            <person name="Mukherjee M."/>
            <person name="Okumura C.Y."/>
            <person name="Schneider R."/>
            <person name="Smith A.J."/>
            <person name="Vanacova S."/>
            <person name="Villalvazo M."/>
            <person name="Haas B.J."/>
            <person name="Pertea M."/>
            <person name="Feldblyum T.V."/>
            <person name="Utterback T.R."/>
            <person name="Shu C.L."/>
            <person name="Osoegawa K."/>
            <person name="de Jong P.J."/>
            <person name="Hrdy I."/>
            <person name="Horvathova L."/>
            <person name="Zubacova Z."/>
            <person name="Dolezal P."/>
            <person name="Malik S.B."/>
            <person name="Logsdon J.M. Jr."/>
            <person name="Henze K."/>
            <person name="Gupta A."/>
            <person name="Wang C.C."/>
            <person name="Dunne R.L."/>
            <person name="Upcroft J.A."/>
            <person name="Upcroft P."/>
            <person name="White O."/>
            <person name="Salzberg S.L."/>
            <person name="Tang P."/>
            <person name="Chiu C.-H."/>
            <person name="Lee Y.-S."/>
            <person name="Embley T.M."/>
            <person name="Coombs G.H."/>
            <person name="Mottram J.C."/>
            <person name="Tachezy J."/>
            <person name="Fraser-Liggett C.M."/>
            <person name="Johnson P.J."/>
        </authorList>
    </citation>
    <scope>NUCLEOTIDE SEQUENCE [LARGE SCALE GENOMIC DNA]</scope>
    <source>
        <strain evidence="1">G3</strain>
    </source>
</reference>
<reference evidence="1" key="1">
    <citation type="submission" date="2006-10" db="EMBL/GenBank/DDBJ databases">
        <authorList>
            <person name="Amadeo P."/>
            <person name="Zhao Q."/>
            <person name="Wortman J."/>
            <person name="Fraser-Liggett C."/>
            <person name="Carlton J."/>
        </authorList>
    </citation>
    <scope>NUCLEOTIDE SEQUENCE</scope>
    <source>
        <strain evidence="1">G3</strain>
    </source>
</reference>
<dbReference type="Gene3D" id="3.80.10.10">
    <property type="entry name" value="Ribonuclease Inhibitor"/>
    <property type="match status" value="1"/>
</dbReference>
<dbReference type="InterPro" id="IPR026906">
    <property type="entry name" value="LRR_5"/>
</dbReference>
<dbReference type="InterPro" id="IPR032675">
    <property type="entry name" value="LRR_dom_sf"/>
</dbReference>
<proteinExistence type="predicted"/>
<name>A2F945_TRIV3</name>
<sequence length="201" mass="22500">MKEPLAPTVVNISDCGSMSSCKFVNFVLDAAVQNLGSRMFRACPFLESVDLSSSIATVLPFDSFVDCMKLVNIILPDTLISLSFNIFCLCQLPILKIPSSVSYMDPNTFLYSQIHTIEYCGFHLLNVSAPLNCILKTNTKYTEKYFMQQTDFLRNLTSCLPERTPFPIATKIPKNIASCVQRAYSSVQLLPYCMLFAIIIS</sequence>
<gene>
    <name evidence="1" type="ORF">TVAG_429260</name>
</gene>
<dbReference type="RefSeq" id="XP_001311503.1">
    <property type="nucleotide sequence ID" value="XM_001311502.1"/>
</dbReference>